<keyword evidence="2" id="KW-1185">Reference proteome</keyword>
<organism evidence="1 2">
    <name type="scientific">Catellatospora citrea</name>
    <dbReference type="NCBI Taxonomy" id="53366"/>
    <lineage>
        <taxon>Bacteria</taxon>
        <taxon>Bacillati</taxon>
        <taxon>Actinomycetota</taxon>
        <taxon>Actinomycetes</taxon>
        <taxon>Micromonosporales</taxon>
        <taxon>Micromonosporaceae</taxon>
        <taxon>Catellatospora</taxon>
    </lineage>
</organism>
<evidence type="ECO:0000313" key="2">
    <source>
        <dbReference type="Proteomes" id="UP000659904"/>
    </source>
</evidence>
<evidence type="ECO:0000313" key="1">
    <source>
        <dbReference type="EMBL" id="GIF97022.1"/>
    </source>
</evidence>
<dbReference type="EMBL" id="BONH01000007">
    <property type="protein sequence ID" value="GIF97022.1"/>
    <property type="molecule type" value="Genomic_DNA"/>
</dbReference>
<name>A0A8J3K5U8_9ACTN</name>
<dbReference type="AlphaFoldDB" id="A0A8J3K5U8"/>
<sequence>MADEAWEVVPGVGVGPLRFGTHREQLHTLLGPYRAFRRGFSVDLTDQYDRLGLMLTGNPGEGLYLIEMPDPSYVRFRGVTLGGSAERVVADLRRAGLTLEQDDSGWTFADGTVALYVSSNERDAVVEAVTLFAPGRTVGEIVTIPGGATRPPALSHEVRPGHGIGLIALGEPRADVRRRLHDAMTHIGPPGSREPVEDIFWEDGLVVQYDDRERVSRILVVKADGVSYAGINIKPGYTVPYDSVRQTLLAQGHPITDRELALELDGTGIHLWLANTQTEWPLPVSAIVITAAELSS</sequence>
<comment type="caution">
    <text evidence="1">The sequence shown here is derived from an EMBL/GenBank/DDBJ whole genome shotgun (WGS) entry which is preliminary data.</text>
</comment>
<reference evidence="1 2" key="1">
    <citation type="submission" date="2021-01" db="EMBL/GenBank/DDBJ databases">
        <title>Whole genome shotgun sequence of Catellatospora citrea NBRC 14495.</title>
        <authorList>
            <person name="Komaki H."/>
            <person name="Tamura T."/>
        </authorList>
    </citation>
    <scope>NUCLEOTIDE SEQUENCE [LARGE SCALE GENOMIC DNA]</scope>
    <source>
        <strain evidence="1 2">NBRC 14495</strain>
    </source>
</reference>
<proteinExistence type="predicted"/>
<dbReference type="RefSeq" id="WP_147432659.1">
    <property type="nucleotide sequence ID" value="NZ_BONH01000007.1"/>
</dbReference>
<gene>
    <name evidence="1" type="ORF">Cci01nite_21160</name>
</gene>
<accession>A0A8J3K5U8</accession>
<dbReference type="Proteomes" id="UP000659904">
    <property type="component" value="Unassembled WGS sequence"/>
</dbReference>
<protein>
    <submittedName>
        <fullName evidence="1">Uncharacterized protein</fullName>
    </submittedName>
</protein>